<name>A0A839E578_9PSEU</name>
<evidence type="ECO:0000313" key="7">
    <source>
        <dbReference type="Proteomes" id="UP000569329"/>
    </source>
</evidence>
<dbReference type="Pfam" id="PF13535">
    <property type="entry name" value="ATP-grasp_4"/>
    <property type="match status" value="1"/>
</dbReference>
<evidence type="ECO:0000313" key="6">
    <source>
        <dbReference type="EMBL" id="MBA8827776.1"/>
    </source>
</evidence>
<dbReference type="PROSITE" id="PS50975">
    <property type="entry name" value="ATP_GRASP"/>
    <property type="match status" value="1"/>
</dbReference>
<dbReference type="InterPro" id="IPR011761">
    <property type="entry name" value="ATP-grasp"/>
</dbReference>
<comment type="caution">
    <text evidence="6">The sequence shown here is derived from an EMBL/GenBank/DDBJ whole genome shotgun (WGS) entry which is preliminary data.</text>
</comment>
<dbReference type="Gene3D" id="3.30.1490.20">
    <property type="entry name" value="ATP-grasp fold, A domain"/>
    <property type="match status" value="1"/>
</dbReference>
<gene>
    <name evidence="6" type="ORF">FHX42_005183</name>
</gene>
<sequence length="411" mass="43653">MRIAVVDGFSMSPVLVQELAQRGAECVHVCTRPNFSEFHTRSFDPTVYAADLGYAGDAPAAAEAVRALGVDAVIPGAESGVILADKIAEALGLVGNGITRSHARRDKVAMAKVVHDTGLAAPSGRLVSSAGEAAEWFAANGSRPVVVKPLASAGTDGVRVCRTAEQARHACENVLGHVDLLGATNHRALVQDYLDGDEYIVNTVTLGGVHKVVEVWRCTKYQDQAGSPIYDHHQAVPRGDAVGEAVVAYTKQAITALGIEHGAGHSEVMMTSTGPVLVETGARLMGTVLPWVHAKYSGSSHVHLYATALTDPDAFLAFDDEAVRWSHVLRQVYLFNNRAGVAEPDDWQESLRSLDTFVALSTNITPGAPVPQTVDLVSIPGHVYLAADSLKDIERDHAEIRAMESAGIYVG</sequence>
<protein>
    <submittedName>
        <fullName evidence="6">Biotin carboxylase</fullName>
    </submittedName>
</protein>
<dbReference type="PANTHER" id="PTHR43585">
    <property type="entry name" value="FUMIPYRROLE BIOSYNTHESIS PROTEIN C"/>
    <property type="match status" value="1"/>
</dbReference>
<dbReference type="RefSeq" id="WP_182546936.1">
    <property type="nucleotide sequence ID" value="NZ_JACGWZ010000010.1"/>
</dbReference>
<keyword evidence="1" id="KW-0436">Ligase</keyword>
<dbReference type="SUPFAM" id="SSF56059">
    <property type="entry name" value="Glutathione synthetase ATP-binding domain-like"/>
    <property type="match status" value="1"/>
</dbReference>
<dbReference type="Proteomes" id="UP000569329">
    <property type="component" value="Unassembled WGS sequence"/>
</dbReference>
<dbReference type="InterPro" id="IPR052032">
    <property type="entry name" value="ATP-dep_AA_Ligase"/>
</dbReference>
<keyword evidence="2 4" id="KW-0547">Nucleotide-binding</keyword>
<evidence type="ECO:0000259" key="5">
    <source>
        <dbReference type="PROSITE" id="PS50975"/>
    </source>
</evidence>
<evidence type="ECO:0000256" key="4">
    <source>
        <dbReference type="PROSITE-ProRule" id="PRU00409"/>
    </source>
</evidence>
<dbReference type="AlphaFoldDB" id="A0A839E578"/>
<dbReference type="PANTHER" id="PTHR43585:SF2">
    <property type="entry name" value="ATP-GRASP ENZYME FSQD"/>
    <property type="match status" value="1"/>
</dbReference>
<proteinExistence type="predicted"/>
<evidence type="ECO:0000256" key="3">
    <source>
        <dbReference type="ARBA" id="ARBA00022840"/>
    </source>
</evidence>
<keyword evidence="7" id="KW-1185">Reference proteome</keyword>
<dbReference type="GO" id="GO:0046872">
    <property type="term" value="F:metal ion binding"/>
    <property type="evidence" value="ECO:0007669"/>
    <property type="project" value="InterPro"/>
</dbReference>
<accession>A0A839E578</accession>
<keyword evidence="3 4" id="KW-0067">ATP-binding</keyword>
<dbReference type="GO" id="GO:0005524">
    <property type="term" value="F:ATP binding"/>
    <property type="evidence" value="ECO:0007669"/>
    <property type="project" value="UniProtKB-UniRule"/>
</dbReference>
<dbReference type="GO" id="GO:0016874">
    <property type="term" value="F:ligase activity"/>
    <property type="evidence" value="ECO:0007669"/>
    <property type="project" value="UniProtKB-KW"/>
</dbReference>
<organism evidence="6 7">
    <name type="scientific">Halosaccharopolyspora lacisalsi</name>
    <dbReference type="NCBI Taxonomy" id="1000566"/>
    <lineage>
        <taxon>Bacteria</taxon>
        <taxon>Bacillati</taxon>
        <taxon>Actinomycetota</taxon>
        <taxon>Actinomycetes</taxon>
        <taxon>Pseudonocardiales</taxon>
        <taxon>Pseudonocardiaceae</taxon>
        <taxon>Halosaccharopolyspora</taxon>
    </lineage>
</organism>
<dbReference type="InterPro" id="IPR013815">
    <property type="entry name" value="ATP_grasp_subdomain_1"/>
</dbReference>
<evidence type="ECO:0000256" key="2">
    <source>
        <dbReference type="ARBA" id="ARBA00022741"/>
    </source>
</evidence>
<dbReference type="NCBIfam" id="NF005543">
    <property type="entry name" value="PRK07206.1"/>
    <property type="match status" value="1"/>
</dbReference>
<evidence type="ECO:0000256" key="1">
    <source>
        <dbReference type="ARBA" id="ARBA00022598"/>
    </source>
</evidence>
<feature type="domain" description="ATP-grasp" evidence="5">
    <location>
        <begin position="111"/>
        <end position="310"/>
    </location>
</feature>
<reference evidence="6 7" key="1">
    <citation type="submission" date="2020-07" db="EMBL/GenBank/DDBJ databases">
        <title>Sequencing the genomes of 1000 actinobacteria strains.</title>
        <authorList>
            <person name="Klenk H.-P."/>
        </authorList>
    </citation>
    <scope>NUCLEOTIDE SEQUENCE [LARGE SCALE GENOMIC DNA]</scope>
    <source>
        <strain evidence="6 7">DSM 45975</strain>
    </source>
</reference>
<dbReference type="Gene3D" id="3.40.50.20">
    <property type="match status" value="1"/>
</dbReference>
<dbReference type="Gene3D" id="3.30.470.20">
    <property type="entry name" value="ATP-grasp fold, B domain"/>
    <property type="match status" value="1"/>
</dbReference>
<dbReference type="EMBL" id="JACGWZ010000010">
    <property type="protein sequence ID" value="MBA8827776.1"/>
    <property type="molecule type" value="Genomic_DNA"/>
</dbReference>